<evidence type="ECO:0000256" key="1">
    <source>
        <dbReference type="SAM" id="SignalP"/>
    </source>
</evidence>
<reference evidence="2" key="1">
    <citation type="submission" date="2016-07" db="EMBL/GenBank/DDBJ databases">
        <authorList>
            <person name="Bretaudeau A."/>
        </authorList>
    </citation>
    <scope>NUCLEOTIDE SEQUENCE</scope>
    <source>
        <strain evidence="2">Rice</strain>
        <tissue evidence="2">Whole body</tissue>
    </source>
</reference>
<proteinExistence type="predicted"/>
<accession>A0A2H1VQR7</accession>
<evidence type="ECO:0000313" key="2">
    <source>
        <dbReference type="EMBL" id="SOQ43126.1"/>
    </source>
</evidence>
<gene>
    <name evidence="2" type="ORF">SFRICE_001593</name>
</gene>
<keyword evidence="1" id="KW-0732">Signal</keyword>
<feature type="signal peptide" evidence="1">
    <location>
        <begin position="1"/>
        <end position="22"/>
    </location>
</feature>
<name>A0A2H1VQR7_SPOFR</name>
<organism evidence="2">
    <name type="scientific">Spodoptera frugiperda</name>
    <name type="common">Fall armyworm</name>
    <dbReference type="NCBI Taxonomy" id="7108"/>
    <lineage>
        <taxon>Eukaryota</taxon>
        <taxon>Metazoa</taxon>
        <taxon>Ecdysozoa</taxon>
        <taxon>Arthropoda</taxon>
        <taxon>Hexapoda</taxon>
        <taxon>Insecta</taxon>
        <taxon>Pterygota</taxon>
        <taxon>Neoptera</taxon>
        <taxon>Endopterygota</taxon>
        <taxon>Lepidoptera</taxon>
        <taxon>Glossata</taxon>
        <taxon>Ditrysia</taxon>
        <taxon>Noctuoidea</taxon>
        <taxon>Noctuidae</taxon>
        <taxon>Amphipyrinae</taxon>
        <taxon>Spodoptera</taxon>
    </lineage>
</organism>
<dbReference type="AlphaFoldDB" id="A0A2H1VQR7"/>
<protein>
    <submittedName>
        <fullName evidence="2">SFRICE_001593</fullName>
    </submittedName>
</protein>
<feature type="chain" id="PRO_5013729254" evidence="1">
    <location>
        <begin position="23"/>
        <end position="74"/>
    </location>
</feature>
<dbReference type="EMBL" id="ODYU01003852">
    <property type="protein sequence ID" value="SOQ43126.1"/>
    <property type="molecule type" value="Genomic_DNA"/>
</dbReference>
<sequence length="74" mass="8164">MQIDMRFRLVLLIVVAAGFVSAGIVKRSSDAFINSMNYGGTVTFGEQGVADCLALGNPYWKCYTEQSGINPEWR</sequence>